<dbReference type="Pfam" id="PF00076">
    <property type="entry name" value="RRM_1"/>
    <property type="match status" value="1"/>
</dbReference>
<dbReference type="SUPFAM" id="SSF54928">
    <property type="entry name" value="RNA-binding domain, RBD"/>
    <property type="match status" value="1"/>
</dbReference>
<protein>
    <submittedName>
        <fullName evidence="5">RRM domain-containing protein</fullName>
    </submittedName>
</protein>
<dbReference type="InterPro" id="IPR012677">
    <property type="entry name" value="Nucleotide-bd_a/b_plait_sf"/>
</dbReference>
<dbReference type="PANTHER" id="PTHR48027">
    <property type="entry name" value="HETEROGENEOUS NUCLEAR RIBONUCLEOPROTEIN 87F-RELATED"/>
    <property type="match status" value="1"/>
</dbReference>
<dbReference type="SMART" id="SM00360">
    <property type="entry name" value="RRM"/>
    <property type="match status" value="1"/>
</dbReference>
<dbReference type="GO" id="GO:0003723">
    <property type="term" value="F:RNA binding"/>
    <property type="evidence" value="ECO:0007669"/>
    <property type="project" value="UniProtKB-UniRule"/>
</dbReference>
<evidence type="ECO:0000313" key="5">
    <source>
        <dbReference type="EMBL" id="GFH06898.1"/>
    </source>
</evidence>
<comment type="caution">
    <text evidence="5">The sequence shown here is derived from an EMBL/GenBank/DDBJ whole genome shotgun (WGS) entry which is preliminary data.</text>
</comment>
<reference evidence="5 6" key="1">
    <citation type="submission" date="2020-02" db="EMBL/GenBank/DDBJ databases">
        <title>Draft genome sequence of Haematococcus lacustris strain NIES-144.</title>
        <authorList>
            <person name="Morimoto D."/>
            <person name="Nakagawa S."/>
            <person name="Yoshida T."/>
            <person name="Sawayama S."/>
        </authorList>
    </citation>
    <scope>NUCLEOTIDE SEQUENCE [LARGE SCALE GENOMIC DNA]</scope>
    <source>
        <strain evidence="5 6">NIES-144</strain>
    </source>
</reference>
<name>A0A699YG96_HAELA</name>
<dbReference type="InterPro" id="IPR000504">
    <property type="entry name" value="RRM_dom"/>
</dbReference>
<evidence type="ECO:0000256" key="1">
    <source>
        <dbReference type="ARBA" id="ARBA00022884"/>
    </source>
</evidence>
<dbReference type="AlphaFoldDB" id="A0A699YG96"/>
<organism evidence="5 6">
    <name type="scientific">Haematococcus lacustris</name>
    <name type="common">Green alga</name>
    <name type="synonym">Haematococcus pluvialis</name>
    <dbReference type="NCBI Taxonomy" id="44745"/>
    <lineage>
        <taxon>Eukaryota</taxon>
        <taxon>Viridiplantae</taxon>
        <taxon>Chlorophyta</taxon>
        <taxon>core chlorophytes</taxon>
        <taxon>Chlorophyceae</taxon>
        <taxon>CS clade</taxon>
        <taxon>Chlamydomonadales</taxon>
        <taxon>Haematococcaceae</taxon>
        <taxon>Haematococcus</taxon>
    </lineage>
</organism>
<dbReference type="Gene3D" id="3.30.70.330">
    <property type="match status" value="1"/>
</dbReference>
<evidence type="ECO:0000259" key="4">
    <source>
        <dbReference type="PROSITE" id="PS50102"/>
    </source>
</evidence>
<keyword evidence="6" id="KW-1185">Reference proteome</keyword>
<feature type="compositionally biased region" description="Basic and acidic residues" evidence="3">
    <location>
        <begin position="93"/>
        <end position="114"/>
    </location>
</feature>
<feature type="compositionally biased region" description="Basic and acidic residues" evidence="3">
    <location>
        <begin position="225"/>
        <end position="237"/>
    </location>
</feature>
<feature type="domain" description="RRM" evidence="4">
    <location>
        <begin position="1"/>
        <end position="74"/>
    </location>
</feature>
<evidence type="ECO:0000256" key="2">
    <source>
        <dbReference type="PROSITE-ProRule" id="PRU00176"/>
    </source>
</evidence>
<feature type="compositionally biased region" description="Basic and acidic residues" evidence="3">
    <location>
        <begin position="201"/>
        <end position="214"/>
    </location>
</feature>
<feature type="region of interest" description="Disordered" evidence="3">
    <location>
        <begin position="75"/>
        <end position="120"/>
    </location>
</feature>
<evidence type="ECO:0000256" key="3">
    <source>
        <dbReference type="SAM" id="MobiDB-lite"/>
    </source>
</evidence>
<dbReference type="InterPro" id="IPR052462">
    <property type="entry name" value="SLIRP/GR-RBP-like"/>
</dbReference>
<dbReference type="Proteomes" id="UP000485058">
    <property type="component" value="Unassembled WGS sequence"/>
</dbReference>
<gene>
    <name evidence="5" type="ORF">HaLaN_01614</name>
</gene>
<feature type="region of interest" description="Disordered" evidence="3">
    <location>
        <begin position="193"/>
        <end position="237"/>
    </location>
</feature>
<dbReference type="InterPro" id="IPR035979">
    <property type="entry name" value="RBD_domain_sf"/>
</dbReference>
<accession>A0A699YG96</accession>
<sequence length="237" mass="25904">MSDLQPFHPALPATKAFERYDAVSAEVMMDRHTGRPRGFGFVYFKDEQGLKDAVEQMHEKELEGRRISVTRAVPQDQTKPGTPAAILGGGSGARRDWGRRDYGRDERPPARGYDRGYGGGYERGGGYGGGGYDPRYAYDRGGYDRGYGGNGGYGGYDRRADPYADPYGRSGGAYGGYGGGYGGHYDDRAGYGAYDYGRPAAYEDRGAGGPDRRGYAAPRSGPYDRPPERRVSEPPRR</sequence>
<keyword evidence="1 2" id="KW-0694">RNA-binding</keyword>
<evidence type="ECO:0000313" key="6">
    <source>
        <dbReference type="Proteomes" id="UP000485058"/>
    </source>
</evidence>
<proteinExistence type="predicted"/>
<dbReference type="EMBL" id="BLLF01000062">
    <property type="protein sequence ID" value="GFH06898.1"/>
    <property type="molecule type" value="Genomic_DNA"/>
</dbReference>
<dbReference type="PROSITE" id="PS50102">
    <property type="entry name" value="RRM"/>
    <property type="match status" value="1"/>
</dbReference>